<sequence length="350" mass="40460">MGEIARSPRMQYHAVSLANQASYNVDLVGFSGGECWPEITSNPKIQQHYIQPVQVPTSIANIYVLEKLYKVFFQIFYLFWTLMTIPRPDFILVQTPPAIPILHIAILVSWFRWCKLVIDWHNYGFTILQVSGKANWIVSLYYFYESFFGRFANYHFCVSNTMKEDIRNKWNINAIVLYDRPPEIFKPASLVSQHKLFLKQKFGKTPNPLLNAGSSVTAFTKKEHREIEIRKDRPVLIVSSTSWTADEDFEILFSAMRIIDNYIKGKFQIRLVITGKGDMRAHYEAIIQNLNLTHIKIYTAYLSYEDYITLLGSADIGICLHYSSSGVDLPMKIVDMYGCHLPTLAYSYKA</sequence>
<reference evidence="14" key="1">
    <citation type="journal article" date="2020" name="J. Eukaryot. Microbiol.">
        <title>De novo Sequencing, Assembly and Annotation of the Transcriptome for the Free-Living Testate Amoeba Arcella intermedia.</title>
        <authorList>
            <person name="Ribeiro G.M."/>
            <person name="Porfirio-Sousa A.L."/>
            <person name="Maurer-Alcala X.X."/>
            <person name="Katz L.A."/>
            <person name="Lahr D.J.G."/>
        </authorList>
    </citation>
    <scope>NUCLEOTIDE SEQUENCE</scope>
</reference>
<dbReference type="EMBL" id="GIBP01004189">
    <property type="protein sequence ID" value="NDV33158.1"/>
    <property type="molecule type" value="Transcribed_RNA"/>
</dbReference>
<keyword evidence="7" id="KW-1133">Transmembrane helix</keyword>
<dbReference type="InterPro" id="IPR026051">
    <property type="entry name" value="ALG1-like"/>
</dbReference>
<proteinExistence type="predicted"/>
<evidence type="ECO:0000256" key="8">
    <source>
        <dbReference type="ARBA" id="ARBA00023136"/>
    </source>
</evidence>
<keyword evidence="4" id="KW-0808">Transferase</keyword>
<accession>A0A6B2L8L3</accession>
<keyword evidence="6" id="KW-0256">Endoplasmic reticulum</keyword>
<dbReference type="InterPro" id="IPR001296">
    <property type="entry name" value="Glyco_trans_1"/>
</dbReference>
<keyword evidence="8" id="KW-0472">Membrane</keyword>
<dbReference type="PANTHER" id="PTHR13036">
    <property type="entry name" value="BETA1,4 MANNOSYLTRANSFERASE"/>
    <property type="match status" value="1"/>
</dbReference>
<evidence type="ECO:0000256" key="7">
    <source>
        <dbReference type="ARBA" id="ARBA00022989"/>
    </source>
</evidence>
<evidence type="ECO:0000256" key="3">
    <source>
        <dbReference type="ARBA" id="ARBA00022676"/>
    </source>
</evidence>
<dbReference type="GO" id="GO:0004578">
    <property type="term" value="F:chitobiosyldiphosphodolichol beta-mannosyltransferase activity"/>
    <property type="evidence" value="ECO:0007669"/>
    <property type="project" value="UniProtKB-EC"/>
</dbReference>
<evidence type="ECO:0000256" key="11">
    <source>
        <dbReference type="ARBA" id="ARBA00033088"/>
    </source>
</evidence>
<evidence type="ECO:0000256" key="10">
    <source>
        <dbReference type="ARBA" id="ARBA00031566"/>
    </source>
</evidence>
<keyword evidence="3" id="KW-0328">Glycosyltransferase</keyword>
<evidence type="ECO:0000259" key="13">
    <source>
        <dbReference type="Pfam" id="PF00534"/>
    </source>
</evidence>
<evidence type="ECO:0000256" key="9">
    <source>
        <dbReference type="ARBA" id="ARBA00031434"/>
    </source>
</evidence>
<feature type="domain" description="Glycosyl transferase family 1" evidence="13">
    <location>
        <begin position="221"/>
        <end position="347"/>
    </location>
</feature>
<dbReference type="Gene3D" id="3.40.50.2000">
    <property type="entry name" value="Glycogen Phosphorylase B"/>
    <property type="match status" value="2"/>
</dbReference>
<organism evidence="14">
    <name type="scientific">Arcella intermedia</name>
    <dbReference type="NCBI Taxonomy" id="1963864"/>
    <lineage>
        <taxon>Eukaryota</taxon>
        <taxon>Amoebozoa</taxon>
        <taxon>Tubulinea</taxon>
        <taxon>Elardia</taxon>
        <taxon>Arcellinida</taxon>
        <taxon>Sphaerothecina</taxon>
        <taxon>Arcellidae</taxon>
        <taxon>Arcella</taxon>
    </lineage>
</organism>
<comment type="subcellular location">
    <subcellularLocation>
        <location evidence="1">Endoplasmic reticulum membrane</location>
        <topology evidence="1">Single-pass membrane protein</topology>
    </subcellularLocation>
</comment>
<dbReference type="SUPFAM" id="SSF53756">
    <property type="entry name" value="UDP-Glycosyltransferase/glycogen phosphorylase"/>
    <property type="match status" value="1"/>
</dbReference>
<comment type="catalytic activity">
    <reaction evidence="12">
        <text>an N,N'-diacetylchitobiosyl-diphospho-di-trans,poly-cis-dolichol + GDP-alpha-D-mannose = a beta-D-Man-(1-&gt;4)-beta-D-GlcNAc-(1-&gt;4)-alpha-D-GlcNAc-diphospho-di-trans,poly-cis-dolichol + GDP + H(+)</text>
        <dbReference type="Rhea" id="RHEA:13865"/>
        <dbReference type="Rhea" id="RHEA-COMP:19510"/>
        <dbReference type="Rhea" id="RHEA-COMP:19511"/>
        <dbReference type="ChEBI" id="CHEBI:15378"/>
        <dbReference type="ChEBI" id="CHEBI:57269"/>
        <dbReference type="ChEBI" id="CHEBI:57527"/>
        <dbReference type="ChEBI" id="CHEBI:58189"/>
        <dbReference type="ChEBI" id="CHEBI:58472"/>
        <dbReference type="EC" id="2.4.1.142"/>
    </reaction>
    <physiologicalReaction direction="left-to-right" evidence="12">
        <dbReference type="Rhea" id="RHEA:13866"/>
    </physiologicalReaction>
</comment>
<evidence type="ECO:0000256" key="4">
    <source>
        <dbReference type="ARBA" id="ARBA00022679"/>
    </source>
</evidence>
<dbReference type="AlphaFoldDB" id="A0A6B2L8L3"/>
<keyword evidence="5" id="KW-0812">Transmembrane</keyword>
<evidence type="ECO:0000256" key="2">
    <source>
        <dbReference type="ARBA" id="ARBA00004922"/>
    </source>
</evidence>
<evidence type="ECO:0000256" key="1">
    <source>
        <dbReference type="ARBA" id="ARBA00004389"/>
    </source>
</evidence>
<name>A0A6B2L8L3_9EUKA</name>
<evidence type="ECO:0000256" key="12">
    <source>
        <dbReference type="ARBA" id="ARBA00045071"/>
    </source>
</evidence>
<protein>
    <recommendedName>
        <fullName evidence="10">Beta-1,4-mannosyltransferase</fullName>
    </recommendedName>
    <alternativeName>
        <fullName evidence="11">GDP-Man:GlcNAc2-PP-dolichol mannosyltransferase</fullName>
    </alternativeName>
    <alternativeName>
        <fullName evidence="9">GDP-mannose-dolichol diphosphochitobiose mannosyltransferase</fullName>
    </alternativeName>
</protein>
<dbReference type="PANTHER" id="PTHR13036:SF0">
    <property type="entry name" value="CHITOBIOSYLDIPHOSPHODOLICHOL BETA-MANNOSYLTRANSFERASE"/>
    <property type="match status" value="1"/>
</dbReference>
<evidence type="ECO:0000313" key="14">
    <source>
        <dbReference type="EMBL" id="NDV33158.1"/>
    </source>
</evidence>
<evidence type="ECO:0000256" key="6">
    <source>
        <dbReference type="ARBA" id="ARBA00022824"/>
    </source>
</evidence>
<dbReference type="Pfam" id="PF00534">
    <property type="entry name" value="Glycos_transf_1"/>
    <property type="match status" value="1"/>
</dbReference>
<evidence type="ECO:0000256" key="5">
    <source>
        <dbReference type="ARBA" id="ARBA00022692"/>
    </source>
</evidence>
<dbReference type="GO" id="GO:0005789">
    <property type="term" value="C:endoplasmic reticulum membrane"/>
    <property type="evidence" value="ECO:0007669"/>
    <property type="project" value="UniProtKB-SubCell"/>
</dbReference>
<comment type="pathway">
    <text evidence="2">Protein modification; protein glycosylation.</text>
</comment>